<comment type="caution">
    <text evidence="2">The sequence shown here is derived from an EMBL/GenBank/DDBJ whole genome shotgun (WGS) entry which is preliminary data.</text>
</comment>
<gene>
    <name evidence="2" type="ORF">POM88_010367</name>
    <name evidence="3" type="ORF">POM88_010371</name>
</gene>
<evidence type="ECO:0000313" key="3">
    <source>
        <dbReference type="EMBL" id="KAK1391315.1"/>
    </source>
</evidence>
<evidence type="ECO:0000256" key="1">
    <source>
        <dbReference type="SAM" id="MobiDB-lite"/>
    </source>
</evidence>
<dbReference type="AlphaFoldDB" id="A0AAD8ITC3"/>
<evidence type="ECO:0000313" key="2">
    <source>
        <dbReference type="EMBL" id="KAK1391311.1"/>
    </source>
</evidence>
<keyword evidence="4" id="KW-1185">Reference proteome</keyword>
<accession>A0AAD8ITC3</accession>
<feature type="region of interest" description="Disordered" evidence="1">
    <location>
        <begin position="66"/>
        <end position="133"/>
    </location>
</feature>
<reference evidence="2" key="2">
    <citation type="submission" date="2023-05" db="EMBL/GenBank/DDBJ databases">
        <authorList>
            <person name="Schelkunov M.I."/>
        </authorList>
    </citation>
    <scope>NUCLEOTIDE SEQUENCE</scope>
    <source>
        <strain evidence="2">Hsosn_3</strain>
        <tissue evidence="2">Leaf</tissue>
    </source>
</reference>
<dbReference type="EMBL" id="JAUIZM010000003">
    <property type="protein sequence ID" value="KAK1391315.1"/>
    <property type="molecule type" value="Genomic_DNA"/>
</dbReference>
<name>A0AAD8ITC3_9APIA</name>
<dbReference type="Proteomes" id="UP001237642">
    <property type="component" value="Unassembled WGS sequence"/>
</dbReference>
<proteinExistence type="predicted"/>
<sequence length="133" mass="15208">MLVARRRLATKVQDTKCAKWMPFLIALSDTLNNLCWCIYATLGSDNPLRTLTLSLTMAEIHSDLYPHSPSAHSSRHRSRGHNGSHRQFRPPPINENHPQFRPTITHRYDPPINENQPPLTDPPAPIRPLARCF</sequence>
<dbReference type="EMBL" id="JAUIZM010000003">
    <property type="protein sequence ID" value="KAK1391311.1"/>
    <property type="molecule type" value="Genomic_DNA"/>
</dbReference>
<feature type="compositionally biased region" description="Basic residues" evidence="1">
    <location>
        <begin position="73"/>
        <end position="88"/>
    </location>
</feature>
<reference evidence="2" key="1">
    <citation type="submission" date="2023-02" db="EMBL/GenBank/DDBJ databases">
        <title>Genome of toxic invasive species Heracleum sosnowskyi carries increased number of genes despite the absence of recent whole-genome duplications.</title>
        <authorList>
            <person name="Schelkunov M."/>
            <person name="Shtratnikova V."/>
            <person name="Makarenko M."/>
            <person name="Klepikova A."/>
            <person name="Omelchenko D."/>
            <person name="Novikova G."/>
            <person name="Obukhova E."/>
            <person name="Bogdanov V."/>
            <person name="Penin A."/>
            <person name="Logacheva M."/>
        </authorList>
    </citation>
    <scope>NUCLEOTIDE SEQUENCE</scope>
    <source>
        <strain evidence="2">Hsosn_3</strain>
        <tissue evidence="2">Leaf</tissue>
    </source>
</reference>
<organism evidence="2 4">
    <name type="scientific">Heracleum sosnowskyi</name>
    <dbReference type="NCBI Taxonomy" id="360622"/>
    <lineage>
        <taxon>Eukaryota</taxon>
        <taxon>Viridiplantae</taxon>
        <taxon>Streptophyta</taxon>
        <taxon>Embryophyta</taxon>
        <taxon>Tracheophyta</taxon>
        <taxon>Spermatophyta</taxon>
        <taxon>Magnoliopsida</taxon>
        <taxon>eudicotyledons</taxon>
        <taxon>Gunneridae</taxon>
        <taxon>Pentapetalae</taxon>
        <taxon>asterids</taxon>
        <taxon>campanulids</taxon>
        <taxon>Apiales</taxon>
        <taxon>Apiaceae</taxon>
        <taxon>Apioideae</taxon>
        <taxon>apioid superclade</taxon>
        <taxon>Tordylieae</taxon>
        <taxon>Tordyliinae</taxon>
        <taxon>Heracleum</taxon>
    </lineage>
</organism>
<protein>
    <submittedName>
        <fullName evidence="2">Uncharacterized protein</fullName>
    </submittedName>
</protein>
<evidence type="ECO:0000313" key="4">
    <source>
        <dbReference type="Proteomes" id="UP001237642"/>
    </source>
</evidence>